<proteinExistence type="predicted"/>
<keyword evidence="1" id="KW-0175">Coiled coil</keyword>
<dbReference type="AlphaFoldDB" id="A0AAV4G1M2"/>
<gene>
    <name evidence="2" type="ORF">ElyMa_004024800</name>
</gene>
<keyword evidence="3" id="KW-1185">Reference proteome</keyword>
<name>A0AAV4G1M2_9GAST</name>
<dbReference type="EMBL" id="BMAT01008176">
    <property type="protein sequence ID" value="GFR79597.1"/>
    <property type="molecule type" value="Genomic_DNA"/>
</dbReference>
<evidence type="ECO:0000313" key="2">
    <source>
        <dbReference type="EMBL" id="GFR79597.1"/>
    </source>
</evidence>
<evidence type="ECO:0000256" key="1">
    <source>
        <dbReference type="SAM" id="Coils"/>
    </source>
</evidence>
<evidence type="ECO:0008006" key="4">
    <source>
        <dbReference type="Google" id="ProtNLM"/>
    </source>
</evidence>
<sequence>MAAVLPASDPPADGTDLIKATDSSCITRESLKRLIEDETYLLLKQNFLRSTGRGRPKTLPSPVILNHRLLIQLHYLKEEGENTFSDSCLQLSEQEALTFLDKEFDFHDLPDALSSLGLNRLHLQDIETYTASQNPPVVTNAVVRALEQFQVQENLPMSFVIKWLRKLDPQLICMTDSKLRTKILAVCKKIRALVKNKKTANLEHMLCQLFHYSAANEEQPTPISTGKYENSSLRKECDSLRKANEVLVLKNEEKALQIDILKDEREDLRHENEDLCNIQDRLERNVKQNRALIRQLKEKEEELEQRTQARTYKVNVALKNEIKEATKKIHLLDSKNEDLRNEFQAVKAKLKHVQATEVNLTKQLEVEKEQKSLLNTQCEKLEHEVQTVKSKLKLTQTTKNILKKQLEGKK</sequence>
<evidence type="ECO:0000313" key="3">
    <source>
        <dbReference type="Proteomes" id="UP000762676"/>
    </source>
</evidence>
<feature type="coiled-coil region" evidence="1">
    <location>
        <begin position="251"/>
        <end position="398"/>
    </location>
</feature>
<comment type="caution">
    <text evidence="2">The sequence shown here is derived from an EMBL/GenBank/DDBJ whole genome shotgun (WGS) entry which is preliminary data.</text>
</comment>
<reference evidence="2 3" key="1">
    <citation type="journal article" date="2021" name="Elife">
        <title>Chloroplast acquisition without the gene transfer in kleptoplastic sea slugs, Plakobranchus ocellatus.</title>
        <authorList>
            <person name="Maeda T."/>
            <person name="Takahashi S."/>
            <person name="Yoshida T."/>
            <person name="Shimamura S."/>
            <person name="Takaki Y."/>
            <person name="Nagai Y."/>
            <person name="Toyoda A."/>
            <person name="Suzuki Y."/>
            <person name="Arimoto A."/>
            <person name="Ishii H."/>
            <person name="Satoh N."/>
            <person name="Nishiyama T."/>
            <person name="Hasebe M."/>
            <person name="Maruyama T."/>
            <person name="Minagawa J."/>
            <person name="Obokata J."/>
            <person name="Shigenobu S."/>
        </authorList>
    </citation>
    <scope>NUCLEOTIDE SEQUENCE [LARGE SCALE GENOMIC DNA]</scope>
</reference>
<protein>
    <recommendedName>
        <fullName evidence="4">LisH domain-containing protein</fullName>
    </recommendedName>
</protein>
<dbReference type="Proteomes" id="UP000762676">
    <property type="component" value="Unassembled WGS sequence"/>
</dbReference>
<organism evidence="2 3">
    <name type="scientific">Elysia marginata</name>
    <dbReference type="NCBI Taxonomy" id="1093978"/>
    <lineage>
        <taxon>Eukaryota</taxon>
        <taxon>Metazoa</taxon>
        <taxon>Spiralia</taxon>
        <taxon>Lophotrochozoa</taxon>
        <taxon>Mollusca</taxon>
        <taxon>Gastropoda</taxon>
        <taxon>Heterobranchia</taxon>
        <taxon>Euthyneura</taxon>
        <taxon>Panpulmonata</taxon>
        <taxon>Sacoglossa</taxon>
        <taxon>Placobranchoidea</taxon>
        <taxon>Plakobranchidae</taxon>
        <taxon>Elysia</taxon>
    </lineage>
</organism>
<accession>A0AAV4G1M2</accession>